<dbReference type="PANTHER" id="PTHR34220:SF7">
    <property type="entry name" value="SENSOR HISTIDINE KINASE YPDA"/>
    <property type="match status" value="1"/>
</dbReference>
<evidence type="ECO:0000256" key="9">
    <source>
        <dbReference type="ARBA" id="ARBA00022777"/>
    </source>
</evidence>
<evidence type="ECO:0000256" key="8">
    <source>
        <dbReference type="ARBA" id="ARBA00022741"/>
    </source>
</evidence>
<name>A0ABW2FJ42_9BACL</name>
<dbReference type="Gene3D" id="3.30.450.20">
    <property type="entry name" value="PAS domain"/>
    <property type="match status" value="2"/>
</dbReference>
<dbReference type="CDD" id="cd06225">
    <property type="entry name" value="HAMP"/>
    <property type="match status" value="1"/>
</dbReference>
<dbReference type="InterPro" id="IPR003660">
    <property type="entry name" value="HAMP_dom"/>
</dbReference>
<evidence type="ECO:0000256" key="2">
    <source>
        <dbReference type="ARBA" id="ARBA00004651"/>
    </source>
</evidence>
<keyword evidence="11 14" id="KW-1133">Transmembrane helix</keyword>
<dbReference type="InterPro" id="IPR003594">
    <property type="entry name" value="HATPase_dom"/>
</dbReference>
<dbReference type="InterPro" id="IPR004358">
    <property type="entry name" value="Sig_transdc_His_kin-like_C"/>
</dbReference>
<evidence type="ECO:0000313" key="17">
    <source>
        <dbReference type="EMBL" id="MFC7152040.1"/>
    </source>
</evidence>
<evidence type="ECO:0000256" key="10">
    <source>
        <dbReference type="ARBA" id="ARBA00022840"/>
    </source>
</evidence>
<dbReference type="RefSeq" id="WP_378048623.1">
    <property type="nucleotide sequence ID" value="NZ_JBHMDN010000017.1"/>
</dbReference>
<gene>
    <name evidence="17" type="ORF">ACFQMJ_26175</name>
</gene>
<evidence type="ECO:0000256" key="6">
    <source>
        <dbReference type="ARBA" id="ARBA00022679"/>
    </source>
</evidence>
<evidence type="ECO:0000256" key="11">
    <source>
        <dbReference type="ARBA" id="ARBA00022989"/>
    </source>
</evidence>
<dbReference type="InterPro" id="IPR036890">
    <property type="entry name" value="HATPase_C_sf"/>
</dbReference>
<comment type="catalytic activity">
    <reaction evidence="1">
        <text>ATP + protein L-histidine = ADP + protein N-phospho-L-histidine.</text>
        <dbReference type="EC" id="2.7.13.3"/>
    </reaction>
</comment>
<dbReference type="SMART" id="SM00304">
    <property type="entry name" value="HAMP"/>
    <property type="match status" value="1"/>
</dbReference>
<dbReference type="EMBL" id="JBHTAI010000020">
    <property type="protein sequence ID" value="MFC7152040.1"/>
    <property type="molecule type" value="Genomic_DNA"/>
</dbReference>
<keyword evidence="10" id="KW-0067">ATP-binding</keyword>
<keyword evidence="18" id="KW-1185">Reference proteome</keyword>
<dbReference type="Pfam" id="PF00672">
    <property type="entry name" value="HAMP"/>
    <property type="match status" value="1"/>
</dbReference>
<evidence type="ECO:0000256" key="7">
    <source>
        <dbReference type="ARBA" id="ARBA00022692"/>
    </source>
</evidence>
<evidence type="ECO:0000256" key="13">
    <source>
        <dbReference type="ARBA" id="ARBA00023136"/>
    </source>
</evidence>
<dbReference type="InterPro" id="IPR050640">
    <property type="entry name" value="Bact_2-comp_sensor_kinase"/>
</dbReference>
<dbReference type="CDD" id="cd12912">
    <property type="entry name" value="PDC2_MCP_like"/>
    <property type="match status" value="1"/>
</dbReference>
<evidence type="ECO:0000256" key="4">
    <source>
        <dbReference type="ARBA" id="ARBA00022475"/>
    </source>
</evidence>
<dbReference type="PROSITE" id="PS50109">
    <property type="entry name" value="HIS_KIN"/>
    <property type="match status" value="1"/>
</dbReference>
<dbReference type="SMART" id="SM00387">
    <property type="entry name" value="HATPase_c"/>
    <property type="match status" value="1"/>
</dbReference>
<dbReference type="Pfam" id="PF02518">
    <property type="entry name" value="HATPase_c"/>
    <property type="match status" value="1"/>
</dbReference>
<evidence type="ECO:0000313" key="18">
    <source>
        <dbReference type="Proteomes" id="UP001596378"/>
    </source>
</evidence>
<keyword evidence="12" id="KW-0902">Two-component regulatory system</keyword>
<dbReference type="SUPFAM" id="SSF158472">
    <property type="entry name" value="HAMP domain-like"/>
    <property type="match status" value="1"/>
</dbReference>
<dbReference type="SUPFAM" id="SSF55874">
    <property type="entry name" value="ATPase domain of HSP90 chaperone/DNA topoisomerase II/histidine kinase"/>
    <property type="match status" value="1"/>
</dbReference>
<dbReference type="Gene3D" id="3.30.565.10">
    <property type="entry name" value="Histidine kinase-like ATPase, C-terminal domain"/>
    <property type="match status" value="1"/>
</dbReference>
<protein>
    <recommendedName>
        <fullName evidence="3">histidine kinase</fullName>
        <ecNumber evidence="3">2.7.13.3</ecNumber>
    </recommendedName>
</protein>
<feature type="transmembrane region" description="Helical" evidence="14">
    <location>
        <begin position="291"/>
        <end position="310"/>
    </location>
</feature>
<organism evidence="17 18">
    <name type="scientific">Cohnella cellulosilytica</name>
    <dbReference type="NCBI Taxonomy" id="986710"/>
    <lineage>
        <taxon>Bacteria</taxon>
        <taxon>Bacillati</taxon>
        <taxon>Bacillota</taxon>
        <taxon>Bacilli</taxon>
        <taxon>Bacillales</taxon>
        <taxon>Paenibacillaceae</taxon>
        <taxon>Cohnella</taxon>
    </lineage>
</organism>
<keyword evidence="4" id="KW-1003">Cell membrane</keyword>
<evidence type="ECO:0000259" key="15">
    <source>
        <dbReference type="PROSITE" id="PS50109"/>
    </source>
</evidence>
<evidence type="ECO:0000256" key="14">
    <source>
        <dbReference type="SAM" id="Phobius"/>
    </source>
</evidence>
<comment type="subcellular location">
    <subcellularLocation>
        <location evidence="2">Cell membrane</location>
        <topology evidence="2">Multi-pass membrane protein</topology>
    </subcellularLocation>
</comment>
<keyword evidence="7 14" id="KW-0812">Transmembrane</keyword>
<evidence type="ECO:0000256" key="5">
    <source>
        <dbReference type="ARBA" id="ARBA00022553"/>
    </source>
</evidence>
<sequence length="592" mass="65892">MNLFRFRTIQSNIAAALAFMIVILALVMGFIAYRLSASAVQRTAQDFTAELIKQVNTNIQSYVNNMENISLLALNHRGVSGYLTGDSDDEASVTDFLRTIILSRKDIASIGVFGYNGRFVSDGGSGNLNPYVNVPDQSWYREAKEGQGKVFISPSHVQPVFKEDYRWVVSLSREIRSADNSRGIGVLLVDLNFSVINDILNGIELGKRGYVYILDRGGRVVYHPQQQLLYSNLKTEKIDEVLALGNGSFITDEGGQSRIYTVQDSGFGWKIVGVSYVGELVNNKGRMQTSFFTLGGISLVVALLLSFLLSRNLTRPIHQMQRHMSEVEKGNFDIQVPVDATREIGMLARAFNLMVVRIRELMAQVVKEQEFKRKSELNALQAQINPHFLYNTLDSIVWMAENDKSAEVVRMTSALARLFRASISKGSELVPVRNEIEHISNYLTIQKMRYRDKLDFRIDVDDAIKSSLTLKVLLQPLVENAIYHGVKNRYGTGTIRITGERKGETIVLQVSDNGVGMDEATRRALLTPAADPKQGKGVGLTNVHERIRLYFGKAYGLTIESEPDEGTTVTVTIPVLDGPAAVAEPPGKEREA</sequence>
<evidence type="ECO:0000256" key="3">
    <source>
        <dbReference type="ARBA" id="ARBA00012438"/>
    </source>
</evidence>
<dbReference type="InterPro" id="IPR033479">
    <property type="entry name" value="dCache_1"/>
</dbReference>
<dbReference type="Pfam" id="PF06580">
    <property type="entry name" value="His_kinase"/>
    <property type="match status" value="1"/>
</dbReference>
<feature type="domain" description="HAMP" evidence="16">
    <location>
        <begin position="311"/>
        <end position="363"/>
    </location>
</feature>
<dbReference type="InterPro" id="IPR005467">
    <property type="entry name" value="His_kinase_dom"/>
</dbReference>
<dbReference type="GO" id="GO:0004673">
    <property type="term" value="F:protein histidine kinase activity"/>
    <property type="evidence" value="ECO:0007669"/>
    <property type="project" value="UniProtKB-EC"/>
</dbReference>
<proteinExistence type="predicted"/>
<reference evidence="18" key="1">
    <citation type="journal article" date="2019" name="Int. J. Syst. Evol. Microbiol.">
        <title>The Global Catalogue of Microorganisms (GCM) 10K type strain sequencing project: providing services to taxonomists for standard genome sequencing and annotation.</title>
        <authorList>
            <consortium name="The Broad Institute Genomics Platform"/>
            <consortium name="The Broad Institute Genome Sequencing Center for Infectious Disease"/>
            <person name="Wu L."/>
            <person name="Ma J."/>
        </authorList>
    </citation>
    <scope>NUCLEOTIDE SEQUENCE [LARGE SCALE GENOMIC DNA]</scope>
    <source>
        <strain evidence="18">KCTC 12907</strain>
    </source>
</reference>
<dbReference type="InterPro" id="IPR010559">
    <property type="entry name" value="Sig_transdc_His_kin_internal"/>
</dbReference>
<keyword evidence="5" id="KW-0597">Phosphoprotein</keyword>
<dbReference type="CDD" id="cd12914">
    <property type="entry name" value="PDC1_DGC_like"/>
    <property type="match status" value="1"/>
</dbReference>
<feature type="transmembrane region" description="Helical" evidence="14">
    <location>
        <begin position="12"/>
        <end position="33"/>
    </location>
</feature>
<dbReference type="EC" id="2.7.13.3" evidence="3"/>
<evidence type="ECO:0000256" key="12">
    <source>
        <dbReference type="ARBA" id="ARBA00023012"/>
    </source>
</evidence>
<dbReference type="Pfam" id="PF02743">
    <property type="entry name" value="dCache_1"/>
    <property type="match status" value="1"/>
</dbReference>
<evidence type="ECO:0000259" key="16">
    <source>
        <dbReference type="PROSITE" id="PS50885"/>
    </source>
</evidence>
<comment type="caution">
    <text evidence="17">The sequence shown here is derived from an EMBL/GenBank/DDBJ whole genome shotgun (WGS) entry which is preliminary data.</text>
</comment>
<accession>A0ABW2FJ42</accession>
<dbReference type="PRINTS" id="PR00344">
    <property type="entry name" value="BCTRLSENSOR"/>
</dbReference>
<dbReference type="PROSITE" id="PS50885">
    <property type="entry name" value="HAMP"/>
    <property type="match status" value="1"/>
</dbReference>
<keyword evidence="9 17" id="KW-0418">Kinase</keyword>
<evidence type="ECO:0000256" key="1">
    <source>
        <dbReference type="ARBA" id="ARBA00000085"/>
    </source>
</evidence>
<keyword evidence="8" id="KW-0547">Nucleotide-binding</keyword>
<keyword evidence="6 17" id="KW-0808">Transferase</keyword>
<keyword evidence="13 14" id="KW-0472">Membrane</keyword>
<feature type="domain" description="Histidine kinase" evidence="15">
    <location>
        <begin position="470"/>
        <end position="577"/>
    </location>
</feature>
<dbReference type="Proteomes" id="UP001596378">
    <property type="component" value="Unassembled WGS sequence"/>
</dbReference>
<dbReference type="Gene3D" id="6.10.340.10">
    <property type="match status" value="1"/>
</dbReference>
<dbReference type="PANTHER" id="PTHR34220">
    <property type="entry name" value="SENSOR HISTIDINE KINASE YPDA"/>
    <property type="match status" value="1"/>
</dbReference>